<accession>A0A2S9Q1W4</accession>
<comment type="caution">
    <text evidence="2">The sequence shown here is derived from an EMBL/GenBank/DDBJ whole genome shotgun (WGS) entry which is preliminary data.</text>
</comment>
<keyword evidence="3" id="KW-1185">Reference proteome</keyword>
<keyword evidence="2" id="KW-0413">Isomerase</keyword>
<sequence>MVPLLRPEARDWLEEALSDAAQRPVAAGPGGPAAPPRWELHFAAAGRRCRAPDGQDLRARPAAQDGGGPPPTARRRGTAAPLGPADVVDAVRLLLLRAAAAGPATVDRLYRQGTAAERRAVLRALPHLALGDSAVPLVEDALRTNDTGLLAAAVGPYAARHLDAHGWRHAVLKCLGVGVPAATVADLERRARGDAELARMLVAHADERTAAGRCVPDDLPRLLALAAGDSAPEDSP</sequence>
<dbReference type="Proteomes" id="UP000239322">
    <property type="component" value="Unassembled WGS sequence"/>
</dbReference>
<organism evidence="2 3">
    <name type="scientific">Streptomyces solincola</name>
    <dbReference type="NCBI Taxonomy" id="2100817"/>
    <lineage>
        <taxon>Bacteria</taxon>
        <taxon>Bacillati</taxon>
        <taxon>Actinomycetota</taxon>
        <taxon>Actinomycetes</taxon>
        <taxon>Kitasatosporales</taxon>
        <taxon>Streptomycetaceae</taxon>
        <taxon>Streptomyces</taxon>
    </lineage>
</organism>
<dbReference type="InterPro" id="IPR047715">
    <property type="entry name" value="EboA_dom"/>
</dbReference>
<reference evidence="2 3" key="1">
    <citation type="submission" date="2018-03" db="EMBL/GenBank/DDBJ databases">
        <title>Novel Streptomyces sp. from soil.</title>
        <authorList>
            <person name="Tan G.Y.A."/>
            <person name="Lee Z.Y."/>
        </authorList>
    </citation>
    <scope>NUCLEOTIDE SEQUENCE [LARGE SCALE GENOMIC DNA]</scope>
    <source>
        <strain evidence="2 3">ST5x</strain>
    </source>
</reference>
<feature type="region of interest" description="Disordered" evidence="1">
    <location>
        <begin position="15"/>
        <end position="37"/>
    </location>
</feature>
<protein>
    <submittedName>
        <fullName evidence="2">Sugar phosphate isomerase</fullName>
    </submittedName>
</protein>
<dbReference type="EMBL" id="PVLV01000040">
    <property type="protein sequence ID" value="PRH80670.1"/>
    <property type="molecule type" value="Genomic_DNA"/>
</dbReference>
<dbReference type="OrthoDB" id="4328496at2"/>
<dbReference type="GO" id="GO:0016853">
    <property type="term" value="F:isomerase activity"/>
    <property type="evidence" value="ECO:0007669"/>
    <property type="project" value="UniProtKB-KW"/>
</dbReference>
<feature type="region of interest" description="Disordered" evidence="1">
    <location>
        <begin position="52"/>
        <end position="81"/>
    </location>
</feature>
<proteinExistence type="predicted"/>
<evidence type="ECO:0000256" key="1">
    <source>
        <dbReference type="SAM" id="MobiDB-lite"/>
    </source>
</evidence>
<dbReference type="NCBIfam" id="NF035938">
    <property type="entry name" value="EboA_domain"/>
    <property type="match status" value="1"/>
</dbReference>
<dbReference type="RefSeq" id="WP_105867277.1">
    <property type="nucleotide sequence ID" value="NZ_PVLV01000040.1"/>
</dbReference>
<evidence type="ECO:0000313" key="3">
    <source>
        <dbReference type="Proteomes" id="UP000239322"/>
    </source>
</evidence>
<dbReference type="AlphaFoldDB" id="A0A2S9Q1W4"/>
<gene>
    <name evidence="2" type="ORF">C6N75_03060</name>
</gene>
<name>A0A2S9Q1W4_9ACTN</name>
<evidence type="ECO:0000313" key="2">
    <source>
        <dbReference type="EMBL" id="PRH80670.1"/>
    </source>
</evidence>